<comment type="subcellular location">
    <subcellularLocation>
        <location evidence="6">Cytoplasm</location>
    </subcellularLocation>
</comment>
<dbReference type="GO" id="GO:0050568">
    <property type="term" value="F:protein-glutamine glutaminase activity"/>
    <property type="evidence" value="ECO:0007669"/>
    <property type="project" value="UniProtKB-UniRule"/>
</dbReference>
<dbReference type="SUPFAM" id="SSF52172">
    <property type="entry name" value="CheY-like"/>
    <property type="match status" value="1"/>
</dbReference>
<dbReference type="PROSITE" id="PS50110">
    <property type="entry name" value="RESPONSE_REGULATORY"/>
    <property type="match status" value="1"/>
</dbReference>
<evidence type="ECO:0000259" key="10">
    <source>
        <dbReference type="PROSITE" id="PS50122"/>
    </source>
</evidence>
<evidence type="ECO:0000256" key="2">
    <source>
        <dbReference type="ARBA" id="ARBA00022500"/>
    </source>
</evidence>
<dbReference type="EC" id="3.5.1.44" evidence="6"/>
<dbReference type="SUPFAM" id="SSF52738">
    <property type="entry name" value="Methylesterase CheB, C-terminal domain"/>
    <property type="match status" value="1"/>
</dbReference>
<dbReference type="OrthoDB" id="9793421at2"/>
<dbReference type="Proteomes" id="UP000677305">
    <property type="component" value="Chromosome"/>
</dbReference>
<evidence type="ECO:0000313" key="11">
    <source>
        <dbReference type="EMBL" id="QUH31461.1"/>
    </source>
</evidence>
<reference evidence="11 12" key="1">
    <citation type="submission" date="2020-07" db="EMBL/GenBank/DDBJ databases">
        <title>Vallitalea guaymasensis genome.</title>
        <authorList>
            <person name="Postec A."/>
        </authorList>
    </citation>
    <scope>NUCLEOTIDE SEQUENCE [LARGE SCALE GENOMIC DNA]</scope>
    <source>
        <strain evidence="11 12">Ra1766G1</strain>
    </source>
</reference>
<dbReference type="GO" id="GO:0005737">
    <property type="term" value="C:cytoplasm"/>
    <property type="evidence" value="ECO:0007669"/>
    <property type="project" value="UniProtKB-SubCell"/>
</dbReference>
<dbReference type="Gene3D" id="3.40.50.2300">
    <property type="match status" value="1"/>
</dbReference>
<evidence type="ECO:0000256" key="4">
    <source>
        <dbReference type="ARBA" id="ARBA00024867"/>
    </source>
</evidence>
<dbReference type="CDD" id="cd17541">
    <property type="entry name" value="REC_CheB-like"/>
    <property type="match status" value="1"/>
</dbReference>
<comment type="function">
    <text evidence="6">Involved in chemotaxis. Part of a chemotaxis signal transduction system that modulates chemotaxis in response to various stimuli. Catalyzes the demethylation of specific methylglutamate residues introduced into the chemoreceptors (methyl-accepting chemotaxis proteins or MCP) by CheR. Also mediates the irreversible deamidation of specific glutamine residues to glutamic acid.</text>
</comment>
<evidence type="ECO:0000256" key="1">
    <source>
        <dbReference type="ARBA" id="ARBA00022490"/>
    </source>
</evidence>
<feature type="modified residue" description="4-aspartylphosphate" evidence="6 8">
    <location>
        <position position="58"/>
    </location>
</feature>
<evidence type="ECO:0000256" key="5">
    <source>
        <dbReference type="ARBA" id="ARBA00048267"/>
    </source>
</evidence>
<feature type="active site" evidence="6 7">
    <location>
        <position position="301"/>
    </location>
</feature>
<dbReference type="PANTHER" id="PTHR42872">
    <property type="entry name" value="PROTEIN-GLUTAMATE METHYLESTERASE/PROTEIN-GLUTAMINE GLUTAMINASE"/>
    <property type="match status" value="1"/>
</dbReference>
<dbReference type="InterPro" id="IPR035909">
    <property type="entry name" value="CheB_C"/>
</dbReference>
<dbReference type="InterPro" id="IPR008248">
    <property type="entry name" value="CheB-like"/>
</dbReference>
<feature type="domain" description="CheB-type methylesterase" evidence="10">
    <location>
        <begin position="165"/>
        <end position="360"/>
    </location>
</feature>
<accession>A0A8J8MEJ1</accession>
<comment type="PTM">
    <text evidence="6">Phosphorylated by CheA. Phosphorylation of the N-terminal regulatory domain activates the methylesterase activity.</text>
</comment>
<dbReference type="GO" id="GO:0006935">
    <property type="term" value="P:chemotaxis"/>
    <property type="evidence" value="ECO:0007669"/>
    <property type="project" value="UniProtKB-UniRule"/>
</dbReference>
<dbReference type="InterPro" id="IPR011006">
    <property type="entry name" value="CheY-like_superfamily"/>
</dbReference>
<dbReference type="PROSITE" id="PS50122">
    <property type="entry name" value="CHEB"/>
    <property type="match status" value="1"/>
</dbReference>
<protein>
    <recommendedName>
        <fullName evidence="6">Protein-glutamate methylesterase/protein-glutamine glutaminase</fullName>
        <ecNumber evidence="6">3.1.1.61</ecNumber>
        <ecNumber evidence="6">3.5.1.44</ecNumber>
    </recommendedName>
</protein>
<feature type="domain" description="Response regulatory" evidence="9">
    <location>
        <begin position="7"/>
        <end position="125"/>
    </location>
</feature>
<dbReference type="GO" id="GO:0008984">
    <property type="term" value="F:protein-glutamate methylesterase activity"/>
    <property type="evidence" value="ECO:0007669"/>
    <property type="project" value="UniProtKB-UniRule"/>
</dbReference>
<dbReference type="HAMAP" id="MF_00099">
    <property type="entry name" value="CheB_chemtxs"/>
    <property type="match status" value="1"/>
</dbReference>
<comment type="catalytic activity">
    <reaction evidence="6">
        <text>L-glutaminyl-[protein] + H2O = L-glutamyl-[protein] + NH4(+)</text>
        <dbReference type="Rhea" id="RHEA:16441"/>
        <dbReference type="Rhea" id="RHEA-COMP:10207"/>
        <dbReference type="Rhea" id="RHEA-COMP:10208"/>
        <dbReference type="ChEBI" id="CHEBI:15377"/>
        <dbReference type="ChEBI" id="CHEBI:28938"/>
        <dbReference type="ChEBI" id="CHEBI:29973"/>
        <dbReference type="ChEBI" id="CHEBI:30011"/>
        <dbReference type="EC" id="3.5.1.44"/>
    </reaction>
</comment>
<evidence type="ECO:0000259" key="9">
    <source>
        <dbReference type="PROSITE" id="PS50110"/>
    </source>
</evidence>
<dbReference type="AlphaFoldDB" id="A0A8J8MEJ1"/>
<dbReference type="PANTHER" id="PTHR42872:SF6">
    <property type="entry name" value="PROTEIN-GLUTAMATE METHYLESTERASE_PROTEIN-GLUTAMINE GLUTAMINASE"/>
    <property type="match status" value="1"/>
</dbReference>
<evidence type="ECO:0000313" key="12">
    <source>
        <dbReference type="Proteomes" id="UP000677305"/>
    </source>
</evidence>
<comment type="catalytic activity">
    <reaction evidence="5 6">
        <text>[protein]-L-glutamate 5-O-methyl ester + H2O = L-glutamyl-[protein] + methanol + H(+)</text>
        <dbReference type="Rhea" id="RHEA:23236"/>
        <dbReference type="Rhea" id="RHEA-COMP:10208"/>
        <dbReference type="Rhea" id="RHEA-COMP:10311"/>
        <dbReference type="ChEBI" id="CHEBI:15377"/>
        <dbReference type="ChEBI" id="CHEBI:15378"/>
        <dbReference type="ChEBI" id="CHEBI:17790"/>
        <dbReference type="ChEBI" id="CHEBI:29973"/>
        <dbReference type="ChEBI" id="CHEBI:82795"/>
        <dbReference type="EC" id="3.1.1.61"/>
    </reaction>
</comment>
<comment type="function">
    <text evidence="4">May play the central regulatory role in sporulation. It may be an element of the effector pathway responsible for the activation of sporulation genes in response to nutritional stress. Spo0A may act in concert with spo0H (a sigma factor) to control the expression of some genes that are critical to the sporulation process.</text>
</comment>
<evidence type="ECO:0000256" key="3">
    <source>
        <dbReference type="ARBA" id="ARBA00022801"/>
    </source>
</evidence>
<feature type="active site" evidence="6 7">
    <location>
        <position position="204"/>
    </location>
</feature>
<dbReference type="EC" id="3.1.1.61" evidence="6"/>
<dbReference type="KEGG" id="vgu:HYG85_22055"/>
<comment type="domain">
    <text evidence="6">Contains a C-terminal catalytic domain, and an N-terminal region which modulates catalytic activity.</text>
</comment>
<dbReference type="EMBL" id="CP058561">
    <property type="protein sequence ID" value="QUH31461.1"/>
    <property type="molecule type" value="Genomic_DNA"/>
</dbReference>
<sequence>MGIMKKKILVIDDSAFMRRVISDIIKSDSRCEVIGTAKNGKEGIAKIKELNPDVVTLDIEMPIMNGLQMLEQLKVLNLNVPVIVMSTLAIEGRQETIKALELGAIDFVTKPQNIFKVNTEEMKNRLIEKLLMAVNINNSGMAQLKPIESIEKRSKPFNQTRKKGCLCKNKIVAIGCSTGGPRALQYVLPYLPSNLDAGIIIVQHMPAGFTKSLADRLNQLSDIHIKEAEDGDVIENGTAYIAPGNYHMKVIQDSNCKMIIRLSKDEPLRGHRPAVDVMMNSLVDVNIKDLTGVIMTGMGSDGTEGLDNLKKSHKIHIIAQNEETCVVYGMPKAVVAKGIADEIVPLESISDSILKKVGVL</sequence>
<dbReference type="CDD" id="cd16432">
    <property type="entry name" value="CheB_Rec"/>
    <property type="match status" value="1"/>
</dbReference>
<gene>
    <name evidence="6" type="primary">cheB</name>
    <name evidence="11" type="ORF">HYG85_22055</name>
</gene>
<dbReference type="SMART" id="SM00448">
    <property type="entry name" value="REC"/>
    <property type="match status" value="1"/>
</dbReference>
<keyword evidence="12" id="KW-1185">Reference proteome</keyword>
<dbReference type="Pfam" id="PF01339">
    <property type="entry name" value="CheB_methylest"/>
    <property type="match status" value="1"/>
</dbReference>
<dbReference type="GO" id="GO:0000156">
    <property type="term" value="F:phosphorelay response regulator activity"/>
    <property type="evidence" value="ECO:0007669"/>
    <property type="project" value="InterPro"/>
</dbReference>
<name>A0A8J8MEJ1_9FIRM</name>
<keyword evidence="2 6" id="KW-0145">Chemotaxis</keyword>
<dbReference type="Pfam" id="PF00072">
    <property type="entry name" value="Response_reg"/>
    <property type="match status" value="1"/>
</dbReference>
<keyword evidence="6 8" id="KW-0597">Phosphoprotein</keyword>
<comment type="similarity">
    <text evidence="6">Belongs to the CheB family.</text>
</comment>
<feature type="active site" evidence="6 7">
    <location>
        <position position="177"/>
    </location>
</feature>
<organism evidence="11 12">
    <name type="scientific">Vallitalea guaymasensis</name>
    <dbReference type="NCBI Taxonomy" id="1185412"/>
    <lineage>
        <taxon>Bacteria</taxon>
        <taxon>Bacillati</taxon>
        <taxon>Bacillota</taxon>
        <taxon>Clostridia</taxon>
        <taxon>Lachnospirales</taxon>
        <taxon>Vallitaleaceae</taxon>
        <taxon>Vallitalea</taxon>
    </lineage>
</organism>
<dbReference type="InterPro" id="IPR000673">
    <property type="entry name" value="Sig_transdc_resp-reg_Me-estase"/>
</dbReference>
<keyword evidence="1 6" id="KW-0963">Cytoplasm</keyword>
<evidence type="ECO:0000256" key="6">
    <source>
        <dbReference type="HAMAP-Rule" id="MF_00099"/>
    </source>
</evidence>
<keyword evidence="3 6" id="KW-0378">Hydrolase</keyword>
<dbReference type="PIRSF" id="PIRSF000876">
    <property type="entry name" value="RR_chemtxs_CheB"/>
    <property type="match status" value="1"/>
</dbReference>
<proteinExistence type="inferred from homology"/>
<evidence type="ECO:0000256" key="8">
    <source>
        <dbReference type="PROSITE-ProRule" id="PRU00169"/>
    </source>
</evidence>
<dbReference type="InterPro" id="IPR001789">
    <property type="entry name" value="Sig_transdc_resp-reg_receiver"/>
</dbReference>
<evidence type="ECO:0000256" key="7">
    <source>
        <dbReference type="PROSITE-ProRule" id="PRU00050"/>
    </source>
</evidence>
<dbReference type="Gene3D" id="3.40.50.180">
    <property type="entry name" value="Methylesterase CheB, C-terminal domain"/>
    <property type="match status" value="1"/>
</dbReference>
<dbReference type="NCBIfam" id="NF001965">
    <property type="entry name" value="PRK00742.1"/>
    <property type="match status" value="1"/>
</dbReference>